<sequence>MKKILFLVSFCLTTIAVSASPDITCSSNGVRKIFPGVDYVFIFKDITNPMTEITYNGPFLDKNSITWTKFTSGAFGSSNTGQNIISPEDATGYRLTVDDKKIADIWVIDYRPPVLKSVSVPTAQTSECKTVSLAIDADIPALSYQTPASATSLPITRDFNIAYTTLSWNGTAWTPKDTTITISSPIASPKSVPAPYCSTKFTLIGDQYAKDLGIELTPVSTDYTPIAVVCHETSIVSTRNATNEAERPTTAKQIRGSAPFDMQFLSNANEPITQYYKWEIFKDKAFQPFISRTDKDIRNTFSEAGVYKVAVTVSHGDAKSCMFTDSIMVTVSESQIVAPNVFTPNGDGFNDEFRVAYKSIISFHCWIYNRWGRLVYEWTDPMKGWDGNIGGRKAAPGAYFYIIKALGSDYDPNSKPDSKTKLRVGEYKLKGDINLLRGADN</sequence>
<reference evidence="2 3" key="2">
    <citation type="journal article" date="2011" name="Stand. Genomic Sci.">
        <title>Complete genome sequence of Paludibacter propionicigenes type strain (WB4).</title>
        <authorList>
            <person name="Gronow S."/>
            <person name="Munk C."/>
            <person name="Lapidus A."/>
            <person name="Nolan M."/>
            <person name="Lucas S."/>
            <person name="Hammon N."/>
            <person name="Deshpande S."/>
            <person name="Cheng J.F."/>
            <person name="Tapia R."/>
            <person name="Han C."/>
            <person name="Goodwin L."/>
            <person name="Pitluck S."/>
            <person name="Liolios K."/>
            <person name="Ivanova N."/>
            <person name="Mavromatis K."/>
            <person name="Mikhailova N."/>
            <person name="Pati A."/>
            <person name="Chen A."/>
            <person name="Palaniappan K."/>
            <person name="Land M."/>
            <person name="Hauser L."/>
            <person name="Chang Y.J."/>
            <person name="Jeffries C.D."/>
            <person name="Brambilla E."/>
            <person name="Rohde M."/>
            <person name="Goker M."/>
            <person name="Detter J.C."/>
            <person name="Woyke T."/>
            <person name="Bristow J."/>
            <person name="Eisen J.A."/>
            <person name="Markowitz V."/>
            <person name="Hugenholtz P."/>
            <person name="Kyrpides N.C."/>
            <person name="Klenk H.P."/>
        </authorList>
    </citation>
    <scope>NUCLEOTIDE SEQUENCE [LARGE SCALE GENOMIC DNA]</scope>
    <source>
        <strain evidence="3">DSM 17365 / JCM 13257 / WB4</strain>
    </source>
</reference>
<dbReference type="OrthoDB" id="1123245at2"/>
<dbReference type="RefSeq" id="WP_013443906.1">
    <property type="nucleotide sequence ID" value="NC_014734.1"/>
</dbReference>
<name>E4T1E3_PALPW</name>
<dbReference type="STRING" id="694427.Palpr_0376"/>
<evidence type="ECO:0000256" key="1">
    <source>
        <dbReference type="SAM" id="SignalP"/>
    </source>
</evidence>
<evidence type="ECO:0008006" key="4">
    <source>
        <dbReference type="Google" id="ProtNLM"/>
    </source>
</evidence>
<dbReference type="NCBIfam" id="TIGR04131">
    <property type="entry name" value="Bac_Flav_CTERM"/>
    <property type="match status" value="1"/>
</dbReference>
<gene>
    <name evidence="2" type="ordered locus">Palpr_0376</name>
</gene>
<dbReference type="KEGG" id="ppn:Palpr_0376"/>
<feature type="chain" id="PRO_5003188956" description="PKD domain containing protein" evidence="1">
    <location>
        <begin position="20"/>
        <end position="441"/>
    </location>
</feature>
<reference key="1">
    <citation type="submission" date="2010-11" db="EMBL/GenBank/DDBJ databases">
        <title>The complete genome of Paludibacter propionicigenes DSM 17365.</title>
        <authorList>
            <consortium name="US DOE Joint Genome Institute (JGI-PGF)"/>
            <person name="Lucas S."/>
            <person name="Copeland A."/>
            <person name="Lapidus A."/>
            <person name="Bruce D."/>
            <person name="Goodwin L."/>
            <person name="Pitluck S."/>
            <person name="Kyrpides N."/>
            <person name="Mavromatis K."/>
            <person name="Ivanova N."/>
            <person name="Munk A.C."/>
            <person name="Brettin T."/>
            <person name="Detter J.C."/>
            <person name="Han C."/>
            <person name="Tapia R."/>
            <person name="Land M."/>
            <person name="Hauser L."/>
            <person name="Markowitz V."/>
            <person name="Cheng J.-F."/>
            <person name="Hugenholtz P."/>
            <person name="Woyke T."/>
            <person name="Wu D."/>
            <person name="Gronow S."/>
            <person name="Wellnitz S."/>
            <person name="Brambilla E."/>
            <person name="Klenk H.-P."/>
            <person name="Eisen J.A."/>
        </authorList>
    </citation>
    <scope>NUCLEOTIDE SEQUENCE</scope>
    <source>
        <strain>WB4</strain>
    </source>
</reference>
<dbReference type="Proteomes" id="UP000008718">
    <property type="component" value="Chromosome"/>
</dbReference>
<keyword evidence="1" id="KW-0732">Signal</keyword>
<keyword evidence="3" id="KW-1185">Reference proteome</keyword>
<protein>
    <recommendedName>
        <fullName evidence="4">PKD domain containing protein</fullName>
    </recommendedName>
</protein>
<evidence type="ECO:0000313" key="3">
    <source>
        <dbReference type="Proteomes" id="UP000008718"/>
    </source>
</evidence>
<dbReference type="HOGENOM" id="CLU_635635_0_0_10"/>
<organism evidence="2 3">
    <name type="scientific">Paludibacter propionicigenes (strain DSM 17365 / JCM 13257 / WB4)</name>
    <dbReference type="NCBI Taxonomy" id="694427"/>
    <lineage>
        <taxon>Bacteria</taxon>
        <taxon>Pseudomonadati</taxon>
        <taxon>Bacteroidota</taxon>
        <taxon>Bacteroidia</taxon>
        <taxon>Bacteroidales</taxon>
        <taxon>Paludibacteraceae</taxon>
        <taxon>Paludibacter</taxon>
    </lineage>
</organism>
<dbReference type="Pfam" id="PF13585">
    <property type="entry name" value="CHU_C"/>
    <property type="match status" value="1"/>
</dbReference>
<dbReference type="eggNOG" id="COG3291">
    <property type="taxonomic scope" value="Bacteria"/>
</dbReference>
<dbReference type="EMBL" id="CP002345">
    <property type="protein sequence ID" value="ADQ78537.1"/>
    <property type="molecule type" value="Genomic_DNA"/>
</dbReference>
<evidence type="ECO:0000313" key="2">
    <source>
        <dbReference type="EMBL" id="ADQ78537.1"/>
    </source>
</evidence>
<proteinExistence type="predicted"/>
<dbReference type="AlphaFoldDB" id="E4T1E3"/>
<accession>E4T1E3</accession>
<dbReference type="InterPro" id="IPR026341">
    <property type="entry name" value="T9SS_type_B"/>
</dbReference>
<feature type="signal peptide" evidence="1">
    <location>
        <begin position="1"/>
        <end position="19"/>
    </location>
</feature>